<dbReference type="AlphaFoldDB" id="A0A699WQT2"/>
<evidence type="ECO:0000256" key="1">
    <source>
        <dbReference type="SAM" id="MobiDB-lite"/>
    </source>
</evidence>
<sequence>FDFKSPVAQGKTVPARHGVGPVRAGAQFLRSQGARRSAAAGLSRQCRPAAGPRRPGRIRLHPPGADRLAACCGKKRTPLWRDLYGDLSAGRSRFDRRLSLHDPLELCRAAGSAFSRGAGGN</sequence>
<feature type="non-terminal residue" evidence="2">
    <location>
        <position position="1"/>
    </location>
</feature>
<organism evidence="2">
    <name type="scientific">Tanacetum cinerariifolium</name>
    <name type="common">Dalmatian daisy</name>
    <name type="synonym">Chrysanthemum cinerariifolium</name>
    <dbReference type="NCBI Taxonomy" id="118510"/>
    <lineage>
        <taxon>Eukaryota</taxon>
        <taxon>Viridiplantae</taxon>
        <taxon>Streptophyta</taxon>
        <taxon>Embryophyta</taxon>
        <taxon>Tracheophyta</taxon>
        <taxon>Spermatophyta</taxon>
        <taxon>Magnoliopsida</taxon>
        <taxon>eudicotyledons</taxon>
        <taxon>Gunneridae</taxon>
        <taxon>Pentapetalae</taxon>
        <taxon>asterids</taxon>
        <taxon>campanulids</taxon>
        <taxon>Asterales</taxon>
        <taxon>Asteraceae</taxon>
        <taxon>Asteroideae</taxon>
        <taxon>Anthemideae</taxon>
        <taxon>Anthemidinae</taxon>
        <taxon>Tanacetum</taxon>
    </lineage>
</organism>
<feature type="region of interest" description="Disordered" evidence="1">
    <location>
        <begin position="37"/>
        <end position="62"/>
    </location>
</feature>
<gene>
    <name evidence="2" type="ORF">Tci_921924</name>
</gene>
<comment type="caution">
    <text evidence="2">The sequence shown here is derived from an EMBL/GenBank/DDBJ whole genome shotgun (WGS) entry which is preliminary data.</text>
</comment>
<reference evidence="2" key="1">
    <citation type="journal article" date="2019" name="Sci. Rep.">
        <title>Draft genome of Tanacetum cinerariifolium, the natural source of mosquito coil.</title>
        <authorList>
            <person name="Yamashiro T."/>
            <person name="Shiraishi A."/>
            <person name="Satake H."/>
            <person name="Nakayama K."/>
        </authorList>
    </citation>
    <scope>NUCLEOTIDE SEQUENCE</scope>
</reference>
<dbReference type="EMBL" id="BKCJ011750556">
    <property type="protein sequence ID" value="GFD49955.1"/>
    <property type="molecule type" value="Genomic_DNA"/>
</dbReference>
<accession>A0A699WQT2</accession>
<name>A0A699WQT2_TANCI</name>
<evidence type="ECO:0000313" key="2">
    <source>
        <dbReference type="EMBL" id="GFD49955.1"/>
    </source>
</evidence>
<feature type="compositionally biased region" description="Low complexity" evidence="1">
    <location>
        <begin position="37"/>
        <end position="53"/>
    </location>
</feature>
<protein>
    <submittedName>
        <fullName evidence="2">Uncharacterized protein</fullName>
    </submittedName>
</protein>
<feature type="non-terminal residue" evidence="2">
    <location>
        <position position="121"/>
    </location>
</feature>
<proteinExistence type="predicted"/>